<dbReference type="InterPro" id="IPR023214">
    <property type="entry name" value="HAD_sf"/>
</dbReference>
<dbReference type="Gene3D" id="1.20.120.710">
    <property type="entry name" value="Haloacid dehalogenase hydrolase-like domain"/>
    <property type="match status" value="1"/>
</dbReference>
<evidence type="ECO:0000313" key="4">
    <source>
        <dbReference type="EMBL" id="TDE95809.1"/>
    </source>
</evidence>
<dbReference type="RefSeq" id="WP_133106738.1">
    <property type="nucleotide sequence ID" value="NZ_SMNA01000003.1"/>
</dbReference>
<dbReference type="PRINTS" id="PR00413">
    <property type="entry name" value="HADHALOGNASE"/>
</dbReference>
<dbReference type="Pfam" id="PF00702">
    <property type="entry name" value="Hydrolase"/>
    <property type="match status" value="1"/>
</dbReference>
<dbReference type="SFLD" id="SFLDS00003">
    <property type="entry name" value="Haloacid_Dehalogenase"/>
    <property type="match status" value="1"/>
</dbReference>
<dbReference type="SFLD" id="SFLDG01129">
    <property type="entry name" value="C1.5:_HAD__Beta-PGM__Phosphata"/>
    <property type="match status" value="1"/>
</dbReference>
<evidence type="ECO:0000256" key="1">
    <source>
        <dbReference type="ARBA" id="ARBA00001946"/>
    </source>
</evidence>
<proteinExistence type="predicted"/>
<name>A0ABY2E5S2_9MICO</name>
<evidence type="ECO:0000313" key="5">
    <source>
        <dbReference type="Proteomes" id="UP000504882"/>
    </source>
</evidence>
<evidence type="ECO:0000256" key="3">
    <source>
        <dbReference type="ARBA" id="ARBA00022842"/>
    </source>
</evidence>
<dbReference type="Gene3D" id="3.40.50.1000">
    <property type="entry name" value="HAD superfamily/HAD-like"/>
    <property type="match status" value="1"/>
</dbReference>
<accession>A0ABY2E5S2</accession>
<keyword evidence="5" id="KW-1185">Reference proteome</keyword>
<dbReference type="InterPro" id="IPR036412">
    <property type="entry name" value="HAD-like_sf"/>
</dbReference>
<organism evidence="4 5">
    <name type="scientific">Occultella glacieicola</name>
    <dbReference type="NCBI Taxonomy" id="2518684"/>
    <lineage>
        <taxon>Bacteria</taxon>
        <taxon>Bacillati</taxon>
        <taxon>Actinomycetota</taxon>
        <taxon>Actinomycetes</taxon>
        <taxon>Micrococcales</taxon>
        <taxon>Ruaniaceae</taxon>
        <taxon>Occultella</taxon>
    </lineage>
</organism>
<keyword evidence="2 4" id="KW-0378">Hydrolase</keyword>
<evidence type="ECO:0000256" key="2">
    <source>
        <dbReference type="ARBA" id="ARBA00022801"/>
    </source>
</evidence>
<dbReference type="SUPFAM" id="SSF56784">
    <property type="entry name" value="HAD-like"/>
    <property type="match status" value="1"/>
</dbReference>
<dbReference type="PANTHER" id="PTHR46470:SF4">
    <property type="entry name" value="5-AMINO-6-(5-PHOSPHO-D-RIBITYLAMINO)URACIL PHOSPHATASE YIGB"/>
    <property type="match status" value="1"/>
</dbReference>
<comment type="cofactor">
    <cofactor evidence="1">
        <name>Mg(2+)</name>
        <dbReference type="ChEBI" id="CHEBI:18420"/>
    </cofactor>
</comment>
<reference evidence="4 5" key="1">
    <citation type="submission" date="2019-03" db="EMBL/GenBank/DDBJ databases">
        <title>Genomic features of bacteria from cold environments.</title>
        <authorList>
            <person name="Shen L."/>
        </authorList>
    </citation>
    <scope>NUCLEOTIDE SEQUENCE [LARGE SCALE GENOMIC DNA]</scope>
    <source>
        <strain evidence="5">T3246-1</strain>
    </source>
</reference>
<dbReference type="NCBIfam" id="TIGR01549">
    <property type="entry name" value="HAD-SF-IA-v1"/>
    <property type="match status" value="1"/>
</dbReference>
<keyword evidence="3" id="KW-0460">Magnesium</keyword>
<dbReference type="Proteomes" id="UP000504882">
    <property type="component" value="Unassembled WGS sequence"/>
</dbReference>
<dbReference type="InterPro" id="IPR051400">
    <property type="entry name" value="HAD-like_hydrolase"/>
</dbReference>
<sequence length="257" mass="27650">MPDGGADVSRRVVRGVLFDIDDTLVDTRSAFAAALAEVAAEFLPGVPAADYPRLLATWRADTGRYYRAFTRGEIGHLDQRRARVDQLHEVYDGSVLDDATFLRWNERYDAAFERAWTAFDDAVPAVTAAREAGLRTGSLTNALAAMQRVKLVATGLDDLAPLLVSLDNFGVGKPDRRVFLEACRLLGTAPEETIYVGDELDTDARGAQHAGLHGVWLDRPGRRRGAPHDEDPAAAAADGIAVIGGLDALASVRLALG</sequence>
<gene>
    <name evidence="4" type="ORF">EXU48_05985</name>
</gene>
<dbReference type="InterPro" id="IPR006439">
    <property type="entry name" value="HAD-SF_hydro_IA"/>
</dbReference>
<dbReference type="PANTHER" id="PTHR46470">
    <property type="entry name" value="N-ACYLNEURAMINATE-9-PHOSPHATASE"/>
    <property type="match status" value="1"/>
</dbReference>
<dbReference type="GO" id="GO:0016787">
    <property type="term" value="F:hydrolase activity"/>
    <property type="evidence" value="ECO:0007669"/>
    <property type="project" value="UniProtKB-KW"/>
</dbReference>
<protein>
    <submittedName>
        <fullName evidence="4">HAD family hydrolase</fullName>
    </submittedName>
</protein>
<comment type="caution">
    <text evidence="4">The sequence shown here is derived from an EMBL/GenBank/DDBJ whole genome shotgun (WGS) entry which is preliminary data.</text>
</comment>
<dbReference type="EMBL" id="SMNA01000003">
    <property type="protein sequence ID" value="TDE95809.1"/>
    <property type="molecule type" value="Genomic_DNA"/>
</dbReference>